<evidence type="ECO:0000313" key="2">
    <source>
        <dbReference type="Proteomes" id="UP000013827"/>
    </source>
</evidence>
<dbReference type="InterPro" id="IPR008884">
    <property type="entry name" value="TylF_MeTrfase"/>
</dbReference>
<sequence length="194" mass="21748">DVYQFGVYTGGSMQGIVRNVNDFGHLYGFDSFIGLPEEAAGVKLEGRHWNTGAFSSADALGAWSTDDLFSRLRRKIGRGPDSLTFIQGFFNDTLNESLLRLHPFQPALLVDIDGDLYVSAVQSMGWMLRSGLLVPGSLVRYDDWKEDEAWGEARAHKELTAEYQVEWRTIYHAMNSYLELELVRCGACPSGPLF</sequence>
<dbReference type="PANTHER" id="PTHR40036">
    <property type="entry name" value="MACROCIN O-METHYLTRANSFERASE"/>
    <property type="match status" value="1"/>
</dbReference>
<reference evidence="2" key="1">
    <citation type="journal article" date="2013" name="Nature">
        <title>Pan genome of the phytoplankton Emiliania underpins its global distribution.</title>
        <authorList>
            <person name="Read B.A."/>
            <person name="Kegel J."/>
            <person name="Klute M.J."/>
            <person name="Kuo A."/>
            <person name="Lefebvre S.C."/>
            <person name="Maumus F."/>
            <person name="Mayer C."/>
            <person name="Miller J."/>
            <person name="Monier A."/>
            <person name="Salamov A."/>
            <person name="Young J."/>
            <person name="Aguilar M."/>
            <person name="Claverie J.M."/>
            <person name="Frickenhaus S."/>
            <person name="Gonzalez K."/>
            <person name="Herman E.K."/>
            <person name="Lin Y.C."/>
            <person name="Napier J."/>
            <person name="Ogata H."/>
            <person name="Sarno A.F."/>
            <person name="Shmutz J."/>
            <person name="Schroeder D."/>
            <person name="de Vargas C."/>
            <person name="Verret F."/>
            <person name="von Dassow P."/>
            <person name="Valentin K."/>
            <person name="Van de Peer Y."/>
            <person name="Wheeler G."/>
            <person name="Dacks J.B."/>
            <person name="Delwiche C.F."/>
            <person name="Dyhrman S.T."/>
            <person name="Glockner G."/>
            <person name="John U."/>
            <person name="Richards T."/>
            <person name="Worden A.Z."/>
            <person name="Zhang X."/>
            <person name="Grigoriev I.V."/>
            <person name="Allen A.E."/>
            <person name="Bidle K."/>
            <person name="Borodovsky M."/>
            <person name="Bowler C."/>
            <person name="Brownlee C."/>
            <person name="Cock J.M."/>
            <person name="Elias M."/>
            <person name="Gladyshev V.N."/>
            <person name="Groth M."/>
            <person name="Guda C."/>
            <person name="Hadaegh A."/>
            <person name="Iglesias-Rodriguez M.D."/>
            <person name="Jenkins J."/>
            <person name="Jones B.M."/>
            <person name="Lawson T."/>
            <person name="Leese F."/>
            <person name="Lindquist E."/>
            <person name="Lobanov A."/>
            <person name="Lomsadze A."/>
            <person name="Malik S.B."/>
            <person name="Marsh M.E."/>
            <person name="Mackinder L."/>
            <person name="Mock T."/>
            <person name="Mueller-Roeber B."/>
            <person name="Pagarete A."/>
            <person name="Parker M."/>
            <person name="Probert I."/>
            <person name="Quesneville H."/>
            <person name="Raines C."/>
            <person name="Rensing S.A."/>
            <person name="Riano-Pachon D.M."/>
            <person name="Richier S."/>
            <person name="Rokitta S."/>
            <person name="Shiraiwa Y."/>
            <person name="Soanes D.M."/>
            <person name="van der Giezen M."/>
            <person name="Wahlund T.M."/>
            <person name="Williams B."/>
            <person name="Wilson W."/>
            <person name="Wolfe G."/>
            <person name="Wurch L.L."/>
        </authorList>
    </citation>
    <scope>NUCLEOTIDE SEQUENCE</scope>
</reference>
<protein>
    <recommendedName>
        <fullName evidence="3">Macrocin O-methyltransferase</fullName>
    </recommendedName>
</protein>
<organism evidence="1 2">
    <name type="scientific">Emiliania huxleyi (strain CCMP1516)</name>
    <dbReference type="NCBI Taxonomy" id="280463"/>
    <lineage>
        <taxon>Eukaryota</taxon>
        <taxon>Haptista</taxon>
        <taxon>Haptophyta</taxon>
        <taxon>Prymnesiophyceae</taxon>
        <taxon>Isochrysidales</taxon>
        <taxon>Noelaerhabdaceae</taxon>
        <taxon>Emiliania</taxon>
    </lineage>
</organism>
<reference evidence="1" key="2">
    <citation type="submission" date="2024-10" db="UniProtKB">
        <authorList>
            <consortium name="EnsemblProtists"/>
        </authorList>
    </citation>
    <scope>IDENTIFICATION</scope>
</reference>
<dbReference type="AlphaFoldDB" id="A0A0D3JSI6"/>
<dbReference type="Gene3D" id="3.40.50.150">
    <property type="entry name" value="Vaccinia Virus protein VP39"/>
    <property type="match status" value="1"/>
</dbReference>
<dbReference type="InterPro" id="IPR029063">
    <property type="entry name" value="SAM-dependent_MTases_sf"/>
</dbReference>
<dbReference type="GeneID" id="17272017"/>
<dbReference type="RefSeq" id="XP_005778900.1">
    <property type="nucleotide sequence ID" value="XM_005778843.1"/>
</dbReference>
<accession>A0A0D3JSI6</accession>
<name>A0A0D3JSI6_EMIH1</name>
<dbReference type="EnsemblProtists" id="EOD26471">
    <property type="protein sequence ID" value="EOD26471"/>
    <property type="gene ID" value="EMIHUDRAFT_353914"/>
</dbReference>
<evidence type="ECO:0008006" key="3">
    <source>
        <dbReference type="Google" id="ProtNLM"/>
    </source>
</evidence>
<proteinExistence type="predicted"/>
<dbReference type="PaxDb" id="2903-EOD26471"/>
<dbReference type="Proteomes" id="UP000013827">
    <property type="component" value="Unassembled WGS sequence"/>
</dbReference>
<dbReference type="KEGG" id="ehx:EMIHUDRAFT_353914"/>
<dbReference type="HOGENOM" id="CLU_106939_0_0_1"/>
<keyword evidence="2" id="KW-1185">Reference proteome</keyword>
<dbReference type="Pfam" id="PF05711">
    <property type="entry name" value="TylF"/>
    <property type="match status" value="1"/>
</dbReference>
<evidence type="ECO:0000313" key="1">
    <source>
        <dbReference type="EnsemblProtists" id="EOD26471"/>
    </source>
</evidence>
<dbReference type="PANTHER" id="PTHR40036:SF1">
    <property type="entry name" value="MACROCIN O-METHYLTRANSFERASE"/>
    <property type="match status" value="1"/>
</dbReference>